<dbReference type="OrthoDB" id="5323038at2"/>
<dbReference type="RefSeq" id="WP_038452795.1">
    <property type="nucleotide sequence ID" value="NZ_CP009043.1"/>
</dbReference>
<evidence type="ECO:0008006" key="4">
    <source>
        <dbReference type="Google" id="ProtNLM"/>
    </source>
</evidence>
<keyword evidence="1" id="KW-0472">Membrane</keyword>
<dbReference type="HOGENOM" id="CLU_131967_0_0_7"/>
<dbReference type="KEGG" id="caj:CIG1485E_0232"/>
<sequence length="172" mass="19662">MSNDILIYLCFGVILAVLFALMLAKDSQTAKKFAKFEIILESLIRENYELKKELKNMQIPPAPSEPLDMQEVARSIEFSVNEAVNAKVIPIIESLKTMENAIGSFKDDQQNRMYNLEERTRTINKLTPPDFDIEENRIVELYNSGKSIESIARDLRLSVGRVSMVLKVHKVI</sequence>
<keyword evidence="1" id="KW-0812">Transmembrane</keyword>
<dbReference type="eggNOG" id="ENOG5031AC2">
    <property type="taxonomic scope" value="Bacteria"/>
</dbReference>
<dbReference type="STRING" id="1244531.CIG2463D_0237"/>
<evidence type="ECO:0000313" key="2">
    <source>
        <dbReference type="EMBL" id="AII14103.1"/>
    </source>
</evidence>
<keyword evidence="1" id="KW-1133">Transmembrane helix</keyword>
<dbReference type="PATRIC" id="fig|1244531.5.peg.241"/>
<accession>A0A076F8S6</accession>
<evidence type="ECO:0000313" key="3">
    <source>
        <dbReference type="Proteomes" id="UP000028486"/>
    </source>
</evidence>
<dbReference type="Gene3D" id="1.10.10.60">
    <property type="entry name" value="Homeodomain-like"/>
    <property type="match status" value="1"/>
</dbReference>
<protein>
    <recommendedName>
        <fullName evidence="4">Periplasmic protein</fullName>
    </recommendedName>
</protein>
<feature type="transmembrane region" description="Helical" evidence="1">
    <location>
        <begin position="6"/>
        <end position="24"/>
    </location>
</feature>
<organism evidence="2 3">
    <name type="scientific">Campylobacter iguaniorum</name>
    <dbReference type="NCBI Taxonomy" id="1244531"/>
    <lineage>
        <taxon>Bacteria</taxon>
        <taxon>Pseudomonadati</taxon>
        <taxon>Campylobacterota</taxon>
        <taxon>Epsilonproteobacteria</taxon>
        <taxon>Campylobacterales</taxon>
        <taxon>Campylobacteraceae</taxon>
        <taxon>Campylobacter</taxon>
    </lineage>
</organism>
<gene>
    <name evidence="2" type="ORF">CIG1485E_0232</name>
</gene>
<reference evidence="3" key="1">
    <citation type="journal article" date="2014" name="Genome Announc.">
        <title>Complete Genome Sequence of Campylobacter iguaniorum Strain 1485ET, Isolated from a Bearded Dragon (Pogona vitticeps).</title>
        <authorList>
            <person name="Gilbert M.J."/>
            <person name="Miller W.G."/>
            <person name="Yee E."/>
            <person name="Kik M."/>
            <person name="Wagenaar J.A."/>
            <person name="Duim B."/>
        </authorList>
    </citation>
    <scope>NUCLEOTIDE SEQUENCE [LARGE SCALE GENOMIC DNA]</scope>
    <source>
        <strain evidence="3">1485E</strain>
    </source>
</reference>
<dbReference type="Proteomes" id="UP000028486">
    <property type="component" value="Chromosome"/>
</dbReference>
<dbReference type="EMBL" id="CP009043">
    <property type="protein sequence ID" value="AII14103.1"/>
    <property type="molecule type" value="Genomic_DNA"/>
</dbReference>
<dbReference type="AlphaFoldDB" id="A0A076F8S6"/>
<proteinExistence type="predicted"/>
<keyword evidence="3" id="KW-1185">Reference proteome</keyword>
<evidence type="ECO:0000256" key="1">
    <source>
        <dbReference type="SAM" id="Phobius"/>
    </source>
</evidence>
<name>A0A076F8S6_9BACT</name>